<accession>A0AAE1M671</accession>
<keyword evidence="2" id="KW-1185">Reference proteome</keyword>
<proteinExistence type="predicted"/>
<organism evidence="1 2">
    <name type="scientific">Acacia crassicarpa</name>
    <name type="common">northern wattle</name>
    <dbReference type="NCBI Taxonomy" id="499986"/>
    <lineage>
        <taxon>Eukaryota</taxon>
        <taxon>Viridiplantae</taxon>
        <taxon>Streptophyta</taxon>
        <taxon>Embryophyta</taxon>
        <taxon>Tracheophyta</taxon>
        <taxon>Spermatophyta</taxon>
        <taxon>Magnoliopsida</taxon>
        <taxon>eudicotyledons</taxon>
        <taxon>Gunneridae</taxon>
        <taxon>Pentapetalae</taxon>
        <taxon>rosids</taxon>
        <taxon>fabids</taxon>
        <taxon>Fabales</taxon>
        <taxon>Fabaceae</taxon>
        <taxon>Caesalpinioideae</taxon>
        <taxon>mimosoid clade</taxon>
        <taxon>Acacieae</taxon>
        <taxon>Acacia</taxon>
    </lineage>
</organism>
<name>A0AAE1M671_9FABA</name>
<evidence type="ECO:0000313" key="1">
    <source>
        <dbReference type="EMBL" id="KAK4253269.1"/>
    </source>
</evidence>
<sequence length="83" mass="9478">MTIRDSQLKEYEKLELVNLSDTETVGPCTMSSALFQVYIYIRDQQAQVLGVHNNFGGGNKPTMYLALCCIIFSSDIQFWFCIE</sequence>
<protein>
    <submittedName>
        <fullName evidence="1">Uncharacterized protein</fullName>
    </submittedName>
</protein>
<reference evidence="1" key="1">
    <citation type="submission" date="2023-10" db="EMBL/GenBank/DDBJ databases">
        <title>Chromosome-level genome of the transformable northern wattle, Acacia crassicarpa.</title>
        <authorList>
            <person name="Massaro I."/>
            <person name="Sinha N.R."/>
            <person name="Poethig S."/>
            <person name="Leichty A.R."/>
        </authorList>
    </citation>
    <scope>NUCLEOTIDE SEQUENCE</scope>
    <source>
        <strain evidence="1">Acra3RX</strain>
        <tissue evidence="1">Leaf</tissue>
    </source>
</reference>
<evidence type="ECO:0000313" key="2">
    <source>
        <dbReference type="Proteomes" id="UP001293593"/>
    </source>
</evidence>
<comment type="caution">
    <text evidence="1">The sequence shown here is derived from an EMBL/GenBank/DDBJ whole genome shotgun (WGS) entry which is preliminary data.</text>
</comment>
<dbReference type="Proteomes" id="UP001293593">
    <property type="component" value="Unassembled WGS sequence"/>
</dbReference>
<dbReference type="EMBL" id="JAWXYG010000016">
    <property type="protein sequence ID" value="KAK4253269.1"/>
    <property type="molecule type" value="Genomic_DNA"/>
</dbReference>
<gene>
    <name evidence="1" type="ORF">QN277_010593</name>
</gene>
<dbReference type="AlphaFoldDB" id="A0AAE1M671"/>